<dbReference type="InterPro" id="IPR017853">
    <property type="entry name" value="GH"/>
</dbReference>
<feature type="compositionally biased region" description="Polar residues" evidence="7">
    <location>
        <begin position="15"/>
        <end position="37"/>
    </location>
</feature>
<reference evidence="11" key="1">
    <citation type="submission" date="2016-10" db="EMBL/GenBank/DDBJ databases">
        <authorList>
            <person name="Varghese N."/>
            <person name="Submissions S."/>
        </authorList>
    </citation>
    <scope>NUCLEOTIDE SEQUENCE [LARGE SCALE GENOMIC DNA]</scope>
    <source>
        <strain evidence="11">CGMCC 4.2126</strain>
    </source>
</reference>
<dbReference type="InterPro" id="IPR029018">
    <property type="entry name" value="Hex-like_dom2"/>
</dbReference>
<feature type="domain" description="Beta-hexosaminidase bacterial type N-terminal" evidence="9">
    <location>
        <begin position="39"/>
        <end position="188"/>
    </location>
</feature>
<comment type="catalytic activity">
    <reaction evidence="1">
        <text>Hydrolysis of terminal non-reducing N-acetyl-D-hexosamine residues in N-acetyl-beta-D-hexosaminides.</text>
        <dbReference type="EC" id="3.2.1.52"/>
    </reaction>
</comment>
<evidence type="ECO:0000313" key="10">
    <source>
        <dbReference type="EMBL" id="SFK69381.1"/>
    </source>
</evidence>
<dbReference type="Pfam" id="PF00728">
    <property type="entry name" value="Glyco_hydro_20"/>
    <property type="match status" value="1"/>
</dbReference>
<dbReference type="GO" id="GO:0005975">
    <property type="term" value="P:carbohydrate metabolic process"/>
    <property type="evidence" value="ECO:0007669"/>
    <property type="project" value="InterPro"/>
</dbReference>
<evidence type="ECO:0000259" key="8">
    <source>
        <dbReference type="Pfam" id="PF00728"/>
    </source>
</evidence>
<evidence type="ECO:0000259" key="9">
    <source>
        <dbReference type="Pfam" id="PF02838"/>
    </source>
</evidence>
<evidence type="ECO:0000256" key="2">
    <source>
        <dbReference type="ARBA" id="ARBA00006285"/>
    </source>
</evidence>
<feature type="domain" description="Glycoside hydrolase family 20 catalytic" evidence="8">
    <location>
        <begin position="192"/>
        <end position="568"/>
    </location>
</feature>
<evidence type="ECO:0000256" key="5">
    <source>
        <dbReference type="ARBA" id="ARBA00023295"/>
    </source>
</evidence>
<dbReference type="Gene3D" id="3.30.379.10">
    <property type="entry name" value="Chitobiase/beta-hexosaminidase domain 2-like"/>
    <property type="match status" value="1"/>
</dbReference>
<evidence type="ECO:0000256" key="3">
    <source>
        <dbReference type="ARBA" id="ARBA00012663"/>
    </source>
</evidence>
<keyword evidence="5" id="KW-0326">Glycosidase</keyword>
<feature type="active site" description="Proton donor" evidence="6">
    <location>
        <position position="419"/>
    </location>
</feature>
<dbReference type="EMBL" id="FOQY01000032">
    <property type="protein sequence ID" value="SFK69381.1"/>
    <property type="molecule type" value="Genomic_DNA"/>
</dbReference>
<accession>A0A1I4BNF7</accession>
<dbReference type="PANTHER" id="PTHR22600:SF57">
    <property type="entry name" value="BETA-N-ACETYLHEXOSAMINIDASE"/>
    <property type="match status" value="1"/>
</dbReference>
<dbReference type="Pfam" id="PF02838">
    <property type="entry name" value="Glyco_hydro_20b"/>
    <property type="match status" value="1"/>
</dbReference>
<evidence type="ECO:0000256" key="4">
    <source>
        <dbReference type="ARBA" id="ARBA00022801"/>
    </source>
</evidence>
<evidence type="ECO:0000256" key="6">
    <source>
        <dbReference type="PIRSR" id="PIRSR625705-1"/>
    </source>
</evidence>
<dbReference type="RefSeq" id="WP_093890820.1">
    <property type="nucleotide sequence ID" value="NZ_FOQY01000032.1"/>
</dbReference>
<gene>
    <name evidence="10" type="ORF">SAMN05216275_13262</name>
</gene>
<protein>
    <recommendedName>
        <fullName evidence="3">beta-N-acetylhexosaminidase</fullName>
        <ecNumber evidence="3">3.2.1.52</ecNumber>
    </recommendedName>
</protein>
<dbReference type="GeneID" id="96302246"/>
<dbReference type="Gene3D" id="3.20.20.80">
    <property type="entry name" value="Glycosidases"/>
    <property type="match status" value="1"/>
</dbReference>
<name>A0A1I4BNF7_9ACTN</name>
<dbReference type="SUPFAM" id="SSF51445">
    <property type="entry name" value="(Trans)glycosidases"/>
    <property type="match status" value="1"/>
</dbReference>
<evidence type="ECO:0000256" key="7">
    <source>
        <dbReference type="SAM" id="MobiDB-lite"/>
    </source>
</evidence>
<dbReference type="SUPFAM" id="SSF55545">
    <property type="entry name" value="beta-N-acetylhexosaminidase-like domain"/>
    <property type="match status" value="1"/>
</dbReference>
<dbReference type="PANTHER" id="PTHR22600">
    <property type="entry name" value="BETA-HEXOSAMINIDASE"/>
    <property type="match status" value="1"/>
</dbReference>
<comment type="similarity">
    <text evidence="2">Belongs to the glycosyl hydrolase 20 family.</text>
</comment>
<dbReference type="PRINTS" id="PR00738">
    <property type="entry name" value="GLHYDRLASE20"/>
</dbReference>
<proteinExistence type="inferred from homology"/>
<dbReference type="GO" id="GO:0004563">
    <property type="term" value="F:beta-N-acetylhexosaminidase activity"/>
    <property type="evidence" value="ECO:0007669"/>
    <property type="project" value="UniProtKB-EC"/>
</dbReference>
<dbReference type="InterPro" id="IPR015883">
    <property type="entry name" value="Glyco_hydro_20_cat"/>
</dbReference>
<dbReference type="CDD" id="cd06563">
    <property type="entry name" value="GH20_chitobiase-like"/>
    <property type="match status" value="1"/>
</dbReference>
<dbReference type="AlphaFoldDB" id="A0A1I4BNF7"/>
<evidence type="ECO:0000256" key="1">
    <source>
        <dbReference type="ARBA" id="ARBA00001231"/>
    </source>
</evidence>
<dbReference type="EC" id="3.2.1.52" evidence="3"/>
<dbReference type="InterPro" id="IPR025705">
    <property type="entry name" value="Beta_hexosaminidase_sua/sub"/>
</dbReference>
<sequence length="633" mass="66422">MTPQGQTPAGRPLDGQTSHGRLPVGQTSHGHTTQGQISYGLIPLPSSVRPGAGEFTLTAGTALDAPPELYGVAAWLRSALGPATGCALLPSGAGAPGAAGIGGGNGAGADAEHAAGGEGRIVLALGPGLAAEEFRLRITPAGVRITGGDAAGVFYGAQTFRLLLPPAALRRAPVAGGPLTVPATEIEDRPRYGWRGCMLDVARHFMPKADLLRFIDLLALHRLNVLHLHLTDDQGWRVEIAKYPRLTSVGGWRSSSMLGSRQHETFLPRPHGGFYTADDLREIVAYAAERYVTVVPEIDLPGHTQAAVAAYPWLAPEAADGLEAADVPEVADAPETADGLEAAAVPEVADAPEEAGGAGAVDGVGPEGGVGQVGVRAAWGLSPHGLDVTSAAALDFCRDVLDEVMELFPGSHVGIGGDECPGDARSRAAFVTALAEHVTGRGRVPYAWDEILECGAVPGVTVAAWRGPDAAVVAARAGHRVVSCPDMSVYFDYRQSELPDEPIPVGPPLSLQDVHAFEPEPAGLTADERSRVIGAQCNVWTEHMDSPRAVDYMVFPRLCAFAEVVWSADRTPYPDFARRLEAHTARLDALGVEYRPAAGPHPWQSRPDAPGWPISKARREAMVAEFGVGKRRG</sequence>
<organism evidence="10 11">
    <name type="scientific">Streptosporangium canum</name>
    <dbReference type="NCBI Taxonomy" id="324952"/>
    <lineage>
        <taxon>Bacteria</taxon>
        <taxon>Bacillati</taxon>
        <taxon>Actinomycetota</taxon>
        <taxon>Actinomycetes</taxon>
        <taxon>Streptosporangiales</taxon>
        <taxon>Streptosporangiaceae</taxon>
        <taxon>Streptosporangium</taxon>
    </lineage>
</organism>
<keyword evidence="11" id="KW-1185">Reference proteome</keyword>
<dbReference type="GO" id="GO:0030203">
    <property type="term" value="P:glycosaminoglycan metabolic process"/>
    <property type="evidence" value="ECO:0007669"/>
    <property type="project" value="TreeGrafter"/>
</dbReference>
<feature type="region of interest" description="Disordered" evidence="7">
    <location>
        <begin position="1"/>
        <end position="38"/>
    </location>
</feature>
<dbReference type="Proteomes" id="UP000199111">
    <property type="component" value="Unassembled WGS sequence"/>
</dbReference>
<evidence type="ECO:0000313" key="11">
    <source>
        <dbReference type="Proteomes" id="UP000199111"/>
    </source>
</evidence>
<dbReference type="InterPro" id="IPR015882">
    <property type="entry name" value="HEX_bac_N"/>
</dbReference>
<keyword evidence="4" id="KW-0378">Hydrolase</keyword>
<dbReference type="GO" id="GO:0016020">
    <property type="term" value="C:membrane"/>
    <property type="evidence" value="ECO:0007669"/>
    <property type="project" value="TreeGrafter"/>
</dbReference>